<dbReference type="RefSeq" id="WP_151504951.1">
    <property type="nucleotide sequence ID" value="NZ_VXLD01000008.1"/>
</dbReference>
<evidence type="ECO:0000313" key="1">
    <source>
        <dbReference type="EMBL" id="KAB1853604.1"/>
    </source>
</evidence>
<proteinExistence type="predicted"/>
<reference evidence="1 2" key="1">
    <citation type="submission" date="2019-09" db="EMBL/GenBank/DDBJ databases">
        <title>Draft genome sequence of Acinetobacter tandoii W4-4-4 isolated from environmental water sample.</title>
        <authorList>
            <person name="Wee S.K."/>
            <person name="Yan B."/>
            <person name="Mustaffa S.B."/>
            <person name="Yap E.P.H."/>
        </authorList>
    </citation>
    <scope>NUCLEOTIDE SEQUENCE [LARGE SCALE GENOMIC DNA]</scope>
    <source>
        <strain evidence="1 2">W4-4-4</strain>
    </source>
</reference>
<dbReference type="Proteomes" id="UP000325788">
    <property type="component" value="Unassembled WGS sequence"/>
</dbReference>
<accession>A0A5N4W8Y7</accession>
<sequence length="243" mass="28083">MNISETITDYKKLLPEHQNQYLEQLLAFDRIIFPDTCKQELHDFMHDTDAISVQVVEYFDGVRLIGYNSILILKLTIRDKNIFVVNSRGSFLPNYQRGNKTVNSVIKVAVQHSIKHPLIPLWFVVTMMQPKAYALLASCAQNFYPRTDVDTPQDYLDVLKLVAVRKPDVQKRREDIYVHPRVIPETTLDESIHMHDQANQHIDFFMQHTPDFFDGMGMMCVSKLNTKMLTEAAILNAIERAAS</sequence>
<dbReference type="EMBL" id="VXLD01000008">
    <property type="protein sequence ID" value="KAB1853604.1"/>
    <property type="molecule type" value="Genomic_DNA"/>
</dbReference>
<gene>
    <name evidence="1" type="ORF">F4W09_12120</name>
</gene>
<comment type="caution">
    <text evidence="1">The sequence shown here is derived from an EMBL/GenBank/DDBJ whole genome shotgun (WGS) entry which is preliminary data.</text>
</comment>
<protein>
    <recommendedName>
        <fullName evidence="3">GNAT family N-acetyltransferase</fullName>
    </recommendedName>
</protein>
<dbReference type="AlphaFoldDB" id="A0A5N4W8Y7"/>
<evidence type="ECO:0008006" key="3">
    <source>
        <dbReference type="Google" id="ProtNLM"/>
    </source>
</evidence>
<evidence type="ECO:0000313" key="2">
    <source>
        <dbReference type="Proteomes" id="UP000325788"/>
    </source>
</evidence>
<name>A0A5N4W8Y7_9GAMM</name>
<organism evidence="1 2">
    <name type="scientific">Acinetobacter tandoii</name>
    <dbReference type="NCBI Taxonomy" id="202954"/>
    <lineage>
        <taxon>Bacteria</taxon>
        <taxon>Pseudomonadati</taxon>
        <taxon>Pseudomonadota</taxon>
        <taxon>Gammaproteobacteria</taxon>
        <taxon>Moraxellales</taxon>
        <taxon>Moraxellaceae</taxon>
        <taxon>Acinetobacter</taxon>
    </lineage>
</organism>